<protein>
    <submittedName>
        <fullName evidence="2">Uncharacterized protein</fullName>
    </submittedName>
</protein>
<feature type="transmembrane region" description="Helical" evidence="1">
    <location>
        <begin position="45"/>
        <end position="70"/>
    </location>
</feature>
<feature type="transmembrane region" description="Helical" evidence="1">
    <location>
        <begin position="12"/>
        <end position="33"/>
    </location>
</feature>
<keyword evidence="1" id="KW-0472">Membrane</keyword>
<keyword evidence="3" id="KW-1185">Reference proteome</keyword>
<proteinExistence type="predicted"/>
<accession>A0A9W6B4S7</accession>
<feature type="transmembrane region" description="Helical" evidence="1">
    <location>
        <begin position="153"/>
        <end position="177"/>
    </location>
</feature>
<dbReference type="RefSeq" id="WP_281753874.1">
    <property type="nucleotide sequence ID" value="NZ_BRVP01000009.1"/>
</dbReference>
<feature type="transmembrane region" description="Helical" evidence="1">
    <location>
        <begin position="90"/>
        <end position="110"/>
    </location>
</feature>
<evidence type="ECO:0000256" key="1">
    <source>
        <dbReference type="SAM" id="Phobius"/>
    </source>
</evidence>
<sequence>MNQLLQGIEYYLFHYVFKSFGLYTLFYILWILFKRNNKSVKKYDAIACKLMGTIGIVMGILVTVNTLLWYYQEATLEQQQHYLQRLTGSYGYGIWFNPLLLLVLSQLLWIPFLRKALLYRLLTLPFFLFTIEQIIILTTSFHRDYLPSSYHTAIPILEIIIALIGFLLVTGGIYYFLKKKGKISGE</sequence>
<evidence type="ECO:0000313" key="2">
    <source>
        <dbReference type="EMBL" id="GLB52540.1"/>
    </source>
</evidence>
<organism evidence="2 3">
    <name type="scientific">Neptunitalea chrysea</name>
    <dbReference type="NCBI Taxonomy" id="1647581"/>
    <lineage>
        <taxon>Bacteria</taxon>
        <taxon>Pseudomonadati</taxon>
        <taxon>Bacteroidota</taxon>
        <taxon>Flavobacteriia</taxon>
        <taxon>Flavobacteriales</taxon>
        <taxon>Flavobacteriaceae</taxon>
        <taxon>Neptunitalea</taxon>
    </lineage>
</organism>
<dbReference type="EMBL" id="BRVP01000009">
    <property type="protein sequence ID" value="GLB52540.1"/>
    <property type="molecule type" value="Genomic_DNA"/>
</dbReference>
<dbReference type="AlphaFoldDB" id="A0A9W6B4S7"/>
<evidence type="ECO:0000313" key="3">
    <source>
        <dbReference type="Proteomes" id="UP001143545"/>
    </source>
</evidence>
<gene>
    <name evidence="2" type="ORF">NBRC110019_15800</name>
</gene>
<comment type="caution">
    <text evidence="2">The sequence shown here is derived from an EMBL/GenBank/DDBJ whole genome shotgun (WGS) entry which is preliminary data.</text>
</comment>
<name>A0A9W6B4S7_9FLAO</name>
<keyword evidence="1" id="KW-0812">Transmembrane</keyword>
<keyword evidence="1" id="KW-1133">Transmembrane helix</keyword>
<reference evidence="2" key="1">
    <citation type="submission" date="2022-07" db="EMBL/GenBank/DDBJ databases">
        <title>Taxonomy of Novel Oxalotrophic and Methylotrophic Bacteria.</title>
        <authorList>
            <person name="Sahin N."/>
            <person name="Tani A."/>
        </authorList>
    </citation>
    <scope>NUCLEOTIDE SEQUENCE</scope>
    <source>
        <strain evidence="2">AM327</strain>
    </source>
</reference>
<dbReference type="Proteomes" id="UP001143545">
    <property type="component" value="Unassembled WGS sequence"/>
</dbReference>
<feature type="transmembrane region" description="Helical" evidence="1">
    <location>
        <begin position="117"/>
        <end position="141"/>
    </location>
</feature>